<protein>
    <submittedName>
        <fullName evidence="2">Uncharacterized protein</fullName>
    </submittedName>
</protein>
<accession>F5XYJ1</accession>
<reference evidence="3" key="1">
    <citation type="submission" date="2006-01" db="EMBL/GenBank/DDBJ databases">
        <title>Genome of the cyst-dividing bacterium Ramlibacter tataouinensis.</title>
        <authorList>
            <person name="Barakat M."/>
            <person name="Ortet P."/>
            <person name="De Luca G."/>
            <person name="Jourlin-Castelli C."/>
            <person name="Ansaldi M."/>
            <person name="Py B."/>
            <person name="Fichant G."/>
            <person name="Coutinho P."/>
            <person name="Voulhoux R."/>
            <person name="Bastien O."/>
            <person name="Roy S."/>
            <person name="Marechal E."/>
            <person name="Henrissat B."/>
            <person name="Quentin Y."/>
            <person name="Noirot P."/>
            <person name="Filloux A."/>
            <person name="Mejean V."/>
            <person name="DuBow M."/>
            <person name="Barras F."/>
            <person name="Heulin T."/>
        </authorList>
    </citation>
    <scope>NUCLEOTIDE SEQUENCE [LARGE SCALE GENOMIC DNA]</scope>
    <source>
        <strain evidence="3">ATCC BAA-407 / DSM 14655 / LMG 21543 / TTB310</strain>
    </source>
</reference>
<reference evidence="2 3" key="2">
    <citation type="journal article" date="2011" name="PLoS ONE">
        <title>The Cyst-Dividing Bacterium Ramlibacter tataouinensis TTB310 Genome Reveals a Well-Stocked Toolbox for Adaptation to a Desert Environment.</title>
        <authorList>
            <person name="De Luca G."/>
            <person name="Barakat M."/>
            <person name="Ortet P."/>
            <person name="Fochesato S."/>
            <person name="Jourlin-Castelli C."/>
            <person name="Ansaldi M."/>
            <person name="Py B."/>
            <person name="Fichant G."/>
            <person name="Coutinho P.M."/>
            <person name="Voulhoux R."/>
            <person name="Bastien O."/>
            <person name="Marechal E."/>
            <person name="Henrissat B."/>
            <person name="Quentin Y."/>
            <person name="Noirot P."/>
            <person name="Filloux A."/>
            <person name="Mejean V."/>
            <person name="Dubow M.S."/>
            <person name="Barras F."/>
            <person name="Barbe V."/>
            <person name="Weissenbach J."/>
            <person name="Mihalcescu I."/>
            <person name="Vermeglio A."/>
            <person name="Achouak W."/>
            <person name="Heulin T."/>
        </authorList>
    </citation>
    <scope>NUCLEOTIDE SEQUENCE [LARGE SCALE GENOMIC DNA]</scope>
    <source>
        <strain evidence="3">ATCC BAA-407 / DSM 14655 / LMG 21543 / TTB310</strain>
    </source>
</reference>
<dbReference type="KEGG" id="rta:Rta_20740"/>
<proteinExistence type="predicted"/>
<feature type="signal peptide" evidence="1">
    <location>
        <begin position="1"/>
        <end position="24"/>
    </location>
</feature>
<evidence type="ECO:0000256" key="1">
    <source>
        <dbReference type="SAM" id="SignalP"/>
    </source>
</evidence>
<organism evidence="2 3">
    <name type="scientific">Ramlibacter tataouinensis (strain ATCC BAA-407 / DSM 14655 / LMG 21543 / TTB310)</name>
    <dbReference type="NCBI Taxonomy" id="365046"/>
    <lineage>
        <taxon>Bacteria</taxon>
        <taxon>Pseudomonadati</taxon>
        <taxon>Pseudomonadota</taxon>
        <taxon>Betaproteobacteria</taxon>
        <taxon>Burkholderiales</taxon>
        <taxon>Comamonadaceae</taxon>
        <taxon>Ramlibacter</taxon>
    </lineage>
</organism>
<keyword evidence="3" id="KW-1185">Reference proteome</keyword>
<dbReference type="STRING" id="365046.Rta_20740"/>
<name>F5XYJ1_RAMTT</name>
<dbReference type="EMBL" id="CP000245">
    <property type="protein sequence ID" value="AEG93167.1"/>
    <property type="molecule type" value="Genomic_DNA"/>
</dbReference>
<evidence type="ECO:0000313" key="2">
    <source>
        <dbReference type="EMBL" id="AEG93167.1"/>
    </source>
</evidence>
<feature type="chain" id="PRO_5003335413" evidence="1">
    <location>
        <begin position="25"/>
        <end position="160"/>
    </location>
</feature>
<gene>
    <name evidence="2" type="ordered locus">Rta_20740</name>
</gene>
<sequence length="160" mass="16235">MRMGHHLAAVLGLATLLCATAAAAADPLKSPACGQAIAALESVRAGTPDTADRRERVHAARSQAARICLGQVDPPARTARPAVAPLQVPPPLIDPPPLPPVAVTPPVSPPAPAWRPPPVVTSCDAGGCWDSDGTRLDRAGPLLTGPRGPCIQQGAVLSCP</sequence>
<dbReference type="Proteomes" id="UP000008385">
    <property type="component" value="Chromosome"/>
</dbReference>
<keyword evidence="1" id="KW-0732">Signal</keyword>
<evidence type="ECO:0000313" key="3">
    <source>
        <dbReference type="Proteomes" id="UP000008385"/>
    </source>
</evidence>
<dbReference type="AlphaFoldDB" id="F5XYJ1"/>
<dbReference type="HOGENOM" id="CLU_1650735_0_0_4"/>